<feature type="signal peptide" evidence="5">
    <location>
        <begin position="1"/>
        <end position="39"/>
    </location>
</feature>
<evidence type="ECO:0000256" key="4">
    <source>
        <dbReference type="SAM" id="Phobius"/>
    </source>
</evidence>
<reference evidence="8 9" key="1">
    <citation type="submission" date="2020-04" db="EMBL/GenBank/DDBJ databases">
        <title>MicrobeNet Type strains.</title>
        <authorList>
            <person name="Nicholson A.C."/>
        </authorList>
    </citation>
    <scope>NUCLEOTIDE SEQUENCE [LARGE SCALE GENOMIC DNA]</scope>
    <source>
        <strain evidence="8 9">ATCC BAA-788</strain>
    </source>
</reference>
<accession>A0A7X6KTB1</accession>
<keyword evidence="4" id="KW-0812">Transmembrane</keyword>
<protein>
    <submittedName>
        <fullName evidence="8">DUF11 domain-containing protein</fullName>
    </submittedName>
</protein>
<comment type="caution">
    <text evidence="8">The sequence shown here is derived from an EMBL/GenBank/DDBJ whole genome shotgun (WGS) entry which is preliminary data.</text>
</comment>
<dbReference type="InterPro" id="IPR055354">
    <property type="entry name" value="DUF7507"/>
</dbReference>
<evidence type="ECO:0000313" key="9">
    <source>
        <dbReference type="Proteomes" id="UP000581206"/>
    </source>
</evidence>
<name>A0A7X6KTB1_9CELL</name>
<evidence type="ECO:0000256" key="3">
    <source>
        <dbReference type="ARBA" id="ARBA00022729"/>
    </source>
</evidence>
<feature type="transmembrane region" description="Helical" evidence="4">
    <location>
        <begin position="1267"/>
        <end position="1292"/>
    </location>
</feature>
<evidence type="ECO:0000313" key="8">
    <source>
        <dbReference type="EMBL" id="NKY21574.1"/>
    </source>
</evidence>
<dbReference type="SUPFAM" id="SSF117074">
    <property type="entry name" value="Hypothetical protein PA1324"/>
    <property type="match status" value="1"/>
</dbReference>
<dbReference type="InterPro" id="IPR013783">
    <property type="entry name" value="Ig-like_fold"/>
</dbReference>
<evidence type="ECO:0000259" key="7">
    <source>
        <dbReference type="Pfam" id="PF24346"/>
    </source>
</evidence>
<dbReference type="GO" id="GO:0005576">
    <property type="term" value="C:extracellular region"/>
    <property type="evidence" value="ECO:0007669"/>
    <property type="project" value="UniProtKB-SubCell"/>
</dbReference>
<gene>
    <name evidence="8" type="ORF">HGA03_02720</name>
</gene>
<organism evidence="8 9">
    <name type="scientific">Cellulomonas denverensis</name>
    <dbReference type="NCBI Taxonomy" id="264297"/>
    <lineage>
        <taxon>Bacteria</taxon>
        <taxon>Bacillati</taxon>
        <taxon>Actinomycetota</taxon>
        <taxon>Actinomycetes</taxon>
        <taxon>Micrococcales</taxon>
        <taxon>Cellulomonadaceae</taxon>
        <taxon>Cellulomonas</taxon>
    </lineage>
</organism>
<dbReference type="Gene3D" id="2.60.40.10">
    <property type="entry name" value="Immunoglobulins"/>
    <property type="match status" value="1"/>
</dbReference>
<keyword evidence="2" id="KW-0964">Secreted</keyword>
<keyword evidence="4" id="KW-0472">Membrane</keyword>
<proteinExistence type="predicted"/>
<dbReference type="GO" id="GO:0005975">
    <property type="term" value="P:carbohydrate metabolic process"/>
    <property type="evidence" value="ECO:0007669"/>
    <property type="project" value="UniProtKB-ARBA"/>
</dbReference>
<keyword evidence="9" id="KW-1185">Reference proteome</keyword>
<evidence type="ECO:0000256" key="5">
    <source>
        <dbReference type="SAM" id="SignalP"/>
    </source>
</evidence>
<dbReference type="InterPro" id="IPR033764">
    <property type="entry name" value="Sdr_B"/>
</dbReference>
<keyword evidence="3 5" id="KW-0732">Signal</keyword>
<feature type="domain" description="SD-repeat containing protein B" evidence="6">
    <location>
        <begin position="872"/>
        <end position="982"/>
    </location>
</feature>
<feature type="chain" id="PRO_5030760168" evidence="5">
    <location>
        <begin position="40"/>
        <end position="1302"/>
    </location>
</feature>
<evidence type="ECO:0000259" key="6">
    <source>
        <dbReference type="Pfam" id="PF17210"/>
    </source>
</evidence>
<dbReference type="EMBL" id="JAAXOX010000001">
    <property type="protein sequence ID" value="NKY21574.1"/>
    <property type="molecule type" value="Genomic_DNA"/>
</dbReference>
<comment type="subcellular location">
    <subcellularLocation>
        <location evidence="1">Secreted</location>
    </subcellularLocation>
</comment>
<keyword evidence="4" id="KW-1133">Transmembrane helix</keyword>
<dbReference type="Pfam" id="PF24346">
    <property type="entry name" value="DUF7507"/>
    <property type="match status" value="1"/>
</dbReference>
<sequence length="1302" mass="132776">MRHRPSRDARRHSSRALGLTLTVALVALLGLVFPSAASAASGSVSQLAVTTEYDGASVPNAVDEDQHNGIVATNDAVAYRWSFATTGLENAVFTQTLPAGWTWQEDSLAVLDAQTALYSSSYTISDDGRTLTATISTPTGGAAAIQLGPLMAVPGGSVEPGSSYTPRLEATDEFSTQQATGAATVVAGEPALRLDKVTSVQNGGGTMDFGSGREAARYVEYKLTIDSPSATEIGVIATEVAVPFTVEESWTVDPSGFTTGIELVSASAGVTAAVQSTGGTTARITVTAVPATFPATPITLTVRLAVPESEVDHLTVANTAATLTNQATVQATEPDNTALPPVTDSAAGIVRGTLGAAVGAIIAKDLYRPTDPTAAPSWGVLPRTVSAAWTAISTEDVADGSYVAAQVRGVAAVDATGISAGMTDPTLYDFWDPAQQSIVEGAPLYVGNANDVTLAPGEYDVAYTNNGNASNPSAATWYPTIDEAGGPDQVSGIRVSVSGLYMPGANQTRGQLAISVPMQLHTGRAATVSDTAVFYQSATRIGAVTRSLQVAGGVLHLDAALDPGDESIVSSEEIGYTLTPALVAPQNASAPVTATGVTVTATLPPSLVSVDTSTVDPAWSVQQTGDLQTGFVLTFTYVGAATASSDTALPPIEFTATSSIQAPASGSIVVPAVISADDNDQPEAERTATVTTTVSQADVTTIQKVVDGPTQIPVGTSEVAWQLGWYNYRSVSVGATAVVDVLPFDGDGRGNDFGGTLRLTDVELIGDATAGTTLSYTTADPQDVLADPWSDSITWTTLPADPSEVTGITAVRADVDDLRVTYAGGIRLTAAIDDAAVGDVFVNSDIAYLEDFPGHVLGPVTAQPITVVGATITGRLWWDRDRDGVRDGDELPVADIPVEITTPSGASHRTSTDAAGGYRVDGLGAGEHTVSVDESVLGSLAGLEFTAQGAGADRSVDSDVATTGTTPVTVGVGTEHQVDAGLVDTQFTVSKSVRSAPGSDTFIEADASDGLTGQYTWGDTADWRIVVRNTGHTDLDTLVVTDPGLTPTAESADSCRALTEDGVTLDRLAPDESVTLECSSPVTVPHTNVAVVTDTATEAFAEDSAAITVATPAAVGLRKLVESAPGSGTFIEADDSDRLTGAYTAGDRVAWRLVVTNTGNAPLSEVVVSDPGLAGAAGAEPSADAACRDLATGYRIDSLAPGESVTLTCTAVEQESRVNTADVTAQWPDAPEGVEGTVTAEDDAAITVTPVPGTGGTSRSSGNGGGLAVTGAATLGVLAAAAALTLGGAALLRTRRRAQHRS</sequence>
<evidence type="ECO:0000256" key="2">
    <source>
        <dbReference type="ARBA" id="ARBA00022525"/>
    </source>
</evidence>
<dbReference type="Pfam" id="PF17210">
    <property type="entry name" value="SdrD_B"/>
    <property type="match status" value="1"/>
</dbReference>
<evidence type="ECO:0000256" key="1">
    <source>
        <dbReference type="ARBA" id="ARBA00004613"/>
    </source>
</evidence>
<dbReference type="Proteomes" id="UP000581206">
    <property type="component" value="Unassembled WGS sequence"/>
</dbReference>
<dbReference type="RefSeq" id="WP_168628648.1">
    <property type="nucleotide sequence ID" value="NZ_BONL01000009.1"/>
</dbReference>
<feature type="domain" description="DUF7507" evidence="7">
    <location>
        <begin position="1141"/>
        <end position="1229"/>
    </location>
</feature>